<dbReference type="STRING" id="60547.GCA_000751215_04649"/>
<dbReference type="Gene3D" id="3.40.50.1980">
    <property type="entry name" value="Nitrogenase molybdenum iron protein domain"/>
    <property type="match status" value="2"/>
</dbReference>
<dbReference type="Pfam" id="PF01497">
    <property type="entry name" value="Peripla_BP_2"/>
    <property type="match status" value="1"/>
</dbReference>
<evidence type="ECO:0000313" key="4">
    <source>
        <dbReference type="Proteomes" id="UP000027466"/>
    </source>
</evidence>
<dbReference type="EMBL" id="JFHC01000111">
    <property type="protein sequence ID" value="KDR38057.1"/>
    <property type="molecule type" value="Genomic_DNA"/>
</dbReference>
<feature type="signal peptide" evidence="1">
    <location>
        <begin position="1"/>
        <end position="26"/>
    </location>
</feature>
<name>A0A069PC44_9BURK</name>
<dbReference type="RefSeq" id="WP_051673018.1">
    <property type="nucleotide sequence ID" value="NZ_CADFFX010000005.1"/>
</dbReference>
<evidence type="ECO:0000259" key="2">
    <source>
        <dbReference type="PROSITE" id="PS50983"/>
    </source>
</evidence>
<reference evidence="3 4" key="1">
    <citation type="submission" date="2014-03" db="EMBL/GenBank/DDBJ databases">
        <title>Draft Genome Sequences of Four Burkholderia Strains.</title>
        <authorList>
            <person name="Liu X.Y."/>
            <person name="Li C.X."/>
            <person name="Xu J.H."/>
        </authorList>
    </citation>
    <scope>NUCLEOTIDE SEQUENCE [LARGE SCALE GENOMIC DNA]</scope>
    <source>
        <strain evidence="3 4">DSM 50014</strain>
    </source>
</reference>
<organism evidence="3 4">
    <name type="scientific">Caballeronia glathei</name>
    <dbReference type="NCBI Taxonomy" id="60547"/>
    <lineage>
        <taxon>Bacteria</taxon>
        <taxon>Pseudomonadati</taxon>
        <taxon>Pseudomonadota</taxon>
        <taxon>Betaproteobacteria</taxon>
        <taxon>Burkholderiales</taxon>
        <taxon>Burkholderiaceae</taxon>
        <taxon>Caballeronia</taxon>
    </lineage>
</organism>
<dbReference type="PANTHER" id="PTHR30535">
    <property type="entry name" value="VITAMIN B12-BINDING PROTEIN"/>
    <property type="match status" value="1"/>
</dbReference>
<proteinExistence type="predicted"/>
<dbReference type="PANTHER" id="PTHR30535:SF34">
    <property type="entry name" value="MOLYBDATE-BINDING PROTEIN MOLA"/>
    <property type="match status" value="1"/>
</dbReference>
<dbReference type="InterPro" id="IPR050902">
    <property type="entry name" value="ABC_Transporter_SBP"/>
</dbReference>
<dbReference type="InterPro" id="IPR002491">
    <property type="entry name" value="ABC_transptr_periplasmic_BD"/>
</dbReference>
<sequence length="395" mass="41781">MFKALAAAVSVVAVVSLAGVPLPALAQTQAQAPASTQAPAQNAAAQTVTDLAGRTVRIPAAEPHRILLGESRLLPVIALLEGQDPLAHIVGWQGDLPAMDPQTYRAYAQRFPNIGQIPLIGQSSEGSVSPEKALALKPDLAILSIVGEGVGLHNPLVEQLEATGTPVVFVDFRLHPLRDTLPSIKLLGQVLHREAQADAYSAFYSAHLQRVQSVISRIPEAQRPKVFIDLLAGAWGAGCCHTAGKGNFGELVEAAGGRNIAAPLLPGVLGDISLEQIIAAQPDVYVATGSHAKSGGLALQIGAQTNPQDAARSLAQLVARPGFDTLAAIRNGRAHGISHNYYDSAYNIVAIEALAKWFYPEQFRNLDVNATQAELYRRFLAVPPTGTFWVDKPAS</sequence>
<feature type="domain" description="Fe/B12 periplasmic-binding" evidence="2">
    <location>
        <begin position="65"/>
        <end position="366"/>
    </location>
</feature>
<comment type="caution">
    <text evidence="3">The sequence shown here is derived from an EMBL/GenBank/DDBJ whole genome shotgun (WGS) entry which is preliminary data.</text>
</comment>
<feature type="chain" id="PRO_5007372052" evidence="1">
    <location>
        <begin position="27"/>
        <end position="395"/>
    </location>
</feature>
<dbReference type="PROSITE" id="PS50983">
    <property type="entry name" value="FE_B12_PBP"/>
    <property type="match status" value="1"/>
</dbReference>
<dbReference type="AlphaFoldDB" id="A0A069PC44"/>
<evidence type="ECO:0000313" key="3">
    <source>
        <dbReference type="EMBL" id="KDR38057.1"/>
    </source>
</evidence>
<protein>
    <submittedName>
        <fullName evidence="3">Iron ABC transporter substrate-binding protein</fullName>
    </submittedName>
</protein>
<dbReference type="Proteomes" id="UP000027466">
    <property type="component" value="Unassembled WGS sequence"/>
</dbReference>
<gene>
    <name evidence="3" type="ORF">BG61_04245</name>
</gene>
<keyword evidence="4" id="KW-1185">Reference proteome</keyword>
<evidence type="ECO:0000256" key="1">
    <source>
        <dbReference type="SAM" id="SignalP"/>
    </source>
</evidence>
<keyword evidence="1" id="KW-0732">Signal</keyword>
<dbReference type="SUPFAM" id="SSF53807">
    <property type="entry name" value="Helical backbone' metal receptor"/>
    <property type="match status" value="1"/>
</dbReference>
<accession>A0A069PC44</accession>